<evidence type="ECO:0000313" key="5">
    <source>
        <dbReference type="Proteomes" id="UP000241203"/>
    </source>
</evidence>
<keyword evidence="2" id="KW-1133">Transmembrane helix</keyword>
<keyword evidence="6" id="KW-1185">Reference proteome</keyword>
<dbReference type="Proteomes" id="UP000268291">
    <property type="component" value="Unassembled WGS sequence"/>
</dbReference>
<name>A0A2P8GWD5_9MICO</name>
<dbReference type="OrthoDB" id="343560at2"/>
<feature type="transmembrane region" description="Helical" evidence="2">
    <location>
        <begin position="134"/>
        <end position="160"/>
    </location>
</feature>
<sequence length="348" mass="35583">MTRLAPSRSTRSRLDPPAASPPPPVVWSAARLHRPLLALAIASAVFAVVCVVGLVVDPREILGQPAWAKPLKFALSIALYAVTLAWMIGLASRARRLLSLLGGVVVVALLLEMVVIVGAVLSNTTSHFNVSTPLATAAWALMAVSIVVVWLVTVVVAVVLFRAPLGDPARSLAIRAGLVIGLIGMGLAFLMTSPTSEQLNDFQGVAGAHAVGVADGGAGLPLLGWSTEGGDLRVPHFIGMHALQALPLLVIGLELLAGRVPVLRLGAVRFRLVLTAAVGIAGLVAIVTWQALRGQSIVAPDTSTIAVTVGLVVAVVAGVVVSLARGAGRADSPDGGMPAAGTEAGVRR</sequence>
<dbReference type="RefSeq" id="WP_127054354.1">
    <property type="nucleotide sequence ID" value="NZ_PYAU01000001.1"/>
</dbReference>
<dbReference type="EMBL" id="RZGY01000001">
    <property type="protein sequence ID" value="RUQ87196.1"/>
    <property type="molecule type" value="Genomic_DNA"/>
</dbReference>
<feature type="region of interest" description="Disordered" evidence="1">
    <location>
        <begin position="327"/>
        <end position="348"/>
    </location>
</feature>
<feature type="transmembrane region" description="Helical" evidence="2">
    <location>
        <begin position="97"/>
        <end position="122"/>
    </location>
</feature>
<feature type="region of interest" description="Disordered" evidence="1">
    <location>
        <begin position="1"/>
        <end position="21"/>
    </location>
</feature>
<organism evidence="3 5">
    <name type="scientific">Labedella gwakjiensis</name>
    <dbReference type="NCBI Taxonomy" id="390269"/>
    <lineage>
        <taxon>Bacteria</taxon>
        <taxon>Bacillati</taxon>
        <taxon>Actinomycetota</taxon>
        <taxon>Actinomycetes</taxon>
        <taxon>Micrococcales</taxon>
        <taxon>Microbacteriaceae</taxon>
        <taxon>Labedella</taxon>
    </lineage>
</organism>
<keyword evidence="2" id="KW-0812">Transmembrane</keyword>
<reference evidence="3 5" key="1">
    <citation type="submission" date="2018-03" db="EMBL/GenBank/DDBJ databases">
        <title>Genomic Encyclopedia of Archaeal and Bacterial Type Strains, Phase II (KMG-II): from individual species to whole genera.</title>
        <authorList>
            <person name="Goeker M."/>
        </authorList>
    </citation>
    <scope>NUCLEOTIDE SEQUENCE [LARGE SCALE GENOMIC DNA]</scope>
    <source>
        <strain evidence="3 5">DSM 21548</strain>
    </source>
</reference>
<proteinExistence type="predicted"/>
<reference evidence="4 6" key="2">
    <citation type="submission" date="2018-12" db="EMBL/GenBank/DDBJ databases">
        <authorList>
            <person name="hu s."/>
            <person name="Xu Y."/>
            <person name="Xu B."/>
            <person name="Li F."/>
        </authorList>
    </citation>
    <scope>NUCLEOTIDE SEQUENCE [LARGE SCALE GENOMIC DNA]</scope>
    <source>
        <strain evidence="4 6">KSW2-17</strain>
    </source>
</reference>
<evidence type="ECO:0000256" key="2">
    <source>
        <dbReference type="SAM" id="Phobius"/>
    </source>
</evidence>
<feature type="transmembrane region" description="Helical" evidence="2">
    <location>
        <begin position="36"/>
        <end position="56"/>
    </location>
</feature>
<comment type="caution">
    <text evidence="3">The sequence shown here is derived from an EMBL/GenBank/DDBJ whole genome shotgun (WGS) entry which is preliminary data.</text>
</comment>
<evidence type="ECO:0000313" key="6">
    <source>
        <dbReference type="Proteomes" id="UP000268291"/>
    </source>
</evidence>
<evidence type="ECO:0000313" key="3">
    <source>
        <dbReference type="EMBL" id="PSL38266.1"/>
    </source>
</evidence>
<feature type="transmembrane region" description="Helical" evidence="2">
    <location>
        <begin position="304"/>
        <end position="324"/>
    </location>
</feature>
<dbReference type="Proteomes" id="UP000241203">
    <property type="component" value="Unassembled WGS sequence"/>
</dbReference>
<feature type="transmembrane region" description="Helical" evidence="2">
    <location>
        <begin position="270"/>
        <end position="292"/>
    </location>
</feature>
<accession>A0A2P8GWD5</accession>
<feature type="transmembrane region" description="Helical" evidence="2">
    <location>
        <begin position="238"/>
        <end position="258"/>
    </location>
</feature>
<dbReference type="AlphaFoldDB" id="A0A2P8GWD5"/>
<evidence type="ECO:0000313" key="4">
    <source>
        <dbReference type="EMBL" id="RUQ87196.1"/>
    </source>
</evidence>
<protein>
    <submittedName>
        <fullName evidence="3">Uncharacterized protein</fullName>
    </submittedName>
</protein>
<feature type="transmembrane region" description="Helical" evidence="2">
    <location>
        <begin position="71"/>
        <end position="90"/>
    </location>
</feature>
<feature type="transmembrane region" description="Helical" evidence="2">
    <location>
        <begin position="172"/>
        <end position="191"/>
    </location>
</feature>
<dbReference type="EMBL" id="PYAU01000001">
    <property type="protein sequence ID" value="PSL38266.1"/>
    <property type="molecule type" value="Genomic_DNA"/>
</dbReference>
<gene>
    <name evidence="3" type="ORF">CLV49_1883</name>
    <name evidence="4" type="ORF">ELQ93_09805</name>
</gene>
<evidence type="ECO:0000256" key="1">
    <source>
        <dbReference type="SAM" id="MobiDB-lite"/>
    </source>
</evidence>
<keyword evidence="2" id="KW-0472">Membrane</keyword>